<sequence>MQEVRTTNDVEGWHTHLANHAGLSISSKGLNLYILLEVLYEEAIQVDIYTKMLEQGQQLRRQRKTFKELNLKLFGLWNDYSKQKITTAELLEQCADIYTKFNAIKYAKTANDARLFELETE</sequence>
<evidence type="ECO:0000313" key="2">
    <source>
        <dbReference type="Proteomes" id="UP000076858"/>
    </source>
</evidence>
<proteinExistence type="predicted"/>
<dbReference type="OrthoDB" id="10029846at2759"/>
<organism evidence="1 2">
    <name type="scientific">Daphnia magna</name>
    <dbReference type="NCBI Taxonomy" id="35525"/>
    <lineage>
        <taxon>Eukaryota</taxon>
        <taxon>Metazoa</taxon>
        <taxon>Ecdysozoa</taxon>
        <taxon>Arthropoda</taxon>
        <taxon>Crustacea</taxon>
        <taxon>Branchiopoda</taxon>
        <taxon>Diplostraca</taxon>
        <taxon>Cladocera</taxon>
        <taxon>Anomopoda</taxon>
        <taxon>Daphniidae</taxon>
        <taxon>Daphnia</taxon>
    </lineage>
</organism>
<gene>
    <name evidence="1" type="ORF">APZ42_008699</name>
</gene>
<reference evidence="1 2" key="1">
    <citation type="submission" date="2016-03" db="EMBL/GenBank/DDBJ databases">
        <title>EvidentialGene: Evidence-directed Construction of Genes on Genomes.</title>
        <authorList>
            <person name="Gilbert D.G."/>
            <person name="Choi J.-H."/>
            <person name="Mockaitis K."/>
            <person name="Colbourne J."/>
            <person name="Pfrender M."/>
        </authorList>
    </citation>
    <scope>NUCLEOTIDE SEQUENCE [LARGE SCALE GENOMIC DNA]</scope>
    <source>
        <strain evidence="1 2">Xinb3</strain>
        <tissue evidence="1">Complete organism</tissue>
    </source>
</reference>
<dbReference type="EMBL" id="LRGB01023745">
    <property type="protein sequence ID" value="KZR96770.1"/>
    <property type="molecule type" value="Genomic_DNA"/>
</dbReference>
<dbReference type="AlphaFoldDB" id="A0A162BS66"/>
<name>A0A162BS66_9CRUS</name>
<keyword evidence="2" id="KW-1185">Reference proteome</keyword>
<protein>
    <submittedName>
        <fullName evidence="1">Uncharacterized protein</fullName>
    </submittedName>
</protein>
<evidence type="ECO:0000313" key="1">
    <source>
        <dbReference type="EMBL" id="KZR96770.1"/>
    </source>
</evidence>
<dbReference type="Proteomes" id="UP000076858">
    <property type="component" value="Unassembled WGS sequence"/>
</dbReference>
<comment type="caution">
    <text evidence="1">The sequence shown here is derived from an EMBL/GenBank/DDBJ whole genome shotgun (WGS) entry which is preliminary data.</text>
</comment>
<accession>A0A162BS66</accession>